<evidence type="ECO:0000256" key="1">
    <source>
        <dbReference type="SAM" id="Phobius"/>
    </source>
</evidence>
<keyword evidence="1" id="KW-0812">Transmembrane</keyword>
<dbReference type="AlphaFoldDB" id="A0A9D5CXW5"/>
<protein>
    <submittedName>
        <fullName evidence="2">Uncharacterized protein</fullName>
    </submittedName>
</protein>
<sequence>MGWLLSPKKLTLDCAILSSSSSSSSSSLFPVILPHRIPSPLSGYPSSSLAITSLSGALYSYWSLLFLSLFLSCDFEPPKNETLEGRGIGICSQEFSTTLSCIRRQCEPK</sequence>
<evidence type="ECO:0000313" key="2">
    <source>
        <dbReference type="EMBL" id="KAJ0981566.1"/>
    </source>
</evidence>
<reference evidence="2" key="1">
    <citation type="submission" date="2021-03" db="EMBL/GenBank/DDBJ databases">
        <authorList>
            <person name="Li Z."/>
            <person name="Yang C."/>
        </authorList>
    </citation>
    <scope>NUCLEOTIDE SEQUENCE</scope>
    <source>
        <strain evidence="2">Dzin_1.0</strain>
        <tissue evidence="2">Leaf</tissue>
    </source>
</reference>
<feature type="transmembrane region" description="Helical" evidence="1">
    <location>
        <begin position="49"/>
        <end position="71"/>
    </location>
</feature>
<keyword evidence="1" id="KW-1133">Transmembrane helix</keyword>
<keyword evidence="1" id="KW-0472">Membrane</keyword>
<gene>
    <name evidence="2" type="ORF">J5N97_009821</name>
</gene>
<organism evidence="2 3">
    <name type="scientific">Dioscorea zingiberensis</name>
    <dbReference type="NCBI Taxonomy" id="325984"/>
    <lineage>
        <taxon>Eukaryota</taxon>
        <taxon>Viridiplantae</taxon>
        <taxon>Streptophyta</taxon>
        <taxon>Embryophyta</taxon>
        <taxon>Tracheophyta</taxon>
        <taxon>Spermatophyta</taxon>
        <taxon>Magnoliopsida</taxon>
        <taxon>Liliopsida</taxon>
        <taxon>Dioscoreales</taxon>
        <taxon>Dioscoreaceae</taxon>
        <taxon>Dioscorea</taxon>
    </lineage>
</organism>
<keyword evidence="3" id="KW-1185">Reference proteome</keyword>
<dbReference type="Proteomes" id="UP001085076">
    <property type="component" value="Miscellaneous, Linkage group lg02"/>
</dbReference>
<name>A0A9D5CXW5_9LILI</name>
<accession>A0A9D5CXW5</accession>
<comment type="caution">
    <text evidence="2">The sequence shown here is derived from an EMBL/GenBank/DDBJ whole genome shotgun (WGS) entry which is preliminary data.</text>
</comment>
<evidence type="ECO:0000313" key="3">
    <source>
        <dbReference type="Proteomes" id="UP001085076"/>
    </source>
</evidence>
<proteinExistence type="predicted"/>
<dbReference type="EMBL" id="JAGGNH010000002">
    <property type="protein sequence ID" value="KAJ0981566.1"/>
    <property type="molecule type" value="Genomic_DNA"/>
</dbReference>
<reference evidence="2" key="2">
    <citation type="journal article" date="2022" name="Hortic Res">
        <title>The genome of Dioscorea zingiberensis sheds light on the biosynthesis, origin and evolution of the medicinally important diosgenin saponins.</title>
        <authorList>
            <person name="Li Y."/>
            <person name="Tan C."/>
            <person name="Li Z."/>
            <person name="Guo J."/>
            <person name="Li S."/>
            <person name="Chen X."/>
            <person name="Wang C."/>
            <person name="Dai X."/>
            <person name="Yang H."/>
            <person name="Song W."/>
            <person name="Hou L."/>
            <person name="Xu J."/>
            <person name="Tong Z."/>
            <person name="Xu A."/>
            <person name="Yuan X."/>
            <person name="Wang W."/>
            <person name="Yang Q."/>
            <person name="Chen L."/>
            <person name="Sun Z."/>
            <person name="Wang K."/>
            <person name="Pan B."/>
            <person name="Chen J."/>
            <person name="Bao Y."/>
            <person name="Liu F."/>
            <person name="Qi X."/>
            <person name="Gang D.R."/>
            <person name="Wen J."/>
            <person name="Li J."/>
        </authorList>
    </citation>
    <scope>NUCLEOTIDE SEQUENCE</scope>
    <source>
        <strain evidence="2">Dzin_1.0</strain>
    </source>
</reference>